<feature type="region of interest" description="Disordered" evidence="1">
    <location>
        <begin position="485"/>
        <end position="519"/>
    </location>
</feature>
<dbReference type="EMBL" id="JBAHYK010003939">
    <property type="protein sequence ID" value="KAL0563102.1"/>
    <property type="molecule type" value="Genomic_DNA"/>
</dbReference>
<comment type="caution">
    <text evidence="2">The sequence shown here is derived from an EMBL/GenBank/DDBJ whole genome shotgun (WGS) entry which is preliminary data.</text>
</comment>
<dbReference type="Proteomes" id="UP001465976">
    <property type="component" value="Unassembled WGS sequence"/>
</dbReference>
<evidence type="ECO:0000256" key="1">
    <source>
        <dbReference type="SAM" id="MobiDB-lite"/>
    </source>
</evidence>
<protein>
    <submittedName>
        <fullName evidence="2">Uncharacterized protein</fullName>
    </submittedName>
</protein>
<evidence type="ECO:0000313" key="3">
    <source>
        <dbReference type="Proteomes" id="UP001465976"/>
    </source>
</evidence>
<name>A0ABR3EJN6_9AGAR</name>
<feature type="non-terminal residue" evidence="2">
    <location>
        <position position="586"/>
    </location>
</feature>
<reference evidence="2 3" key="1">
    <citation type="submission" date="2024-02" db="EMBL/GenBank/DDBJ databases">
        <title>A draft genome for the cacao thread blight pathogen Marasmius crinis-equi.</title>
        <authorList>
            <person name="Cohen S.P."/>
            <person name="Baruah I.K."/>
            <person name="Amoako-Attah I."/>
            <person name="Bukari Y."/>
            <person name="Meinhardt L.W."/>
            <person name="Bailey B.A."/>
        </authorList>
    </citation>
    <scope>NUCLEOTIDE SEQUENCE [LARGE SCALE GENOMIC DNA]</scope>
    <source>
        <strain evidence="2 3">GH-76</strain>
    </source>
</reference>
<feature type="region of interest" description="Disordered" evidence="1">
    <location>
        <begin position="422"/>
        <end position="450"/>
    </location>
</feature>
<feature type="compositionally biased region" description="Low complexity" evidence="1">
    <location>
        <begin position="425"/>
        <end position="439"/>
    </location>
</feature>
<organism evidence="2 3">
    <name type="scientific">Marasmius crinis-equi</name>
    <dbReference type="NCBI Taxonomy" id="585013"/>
    <lineage>
        <taxon>Eukaryota</taxon>
        <taxon>Fungi</taxon>
        <taxon>Dikarya</taxon>
        <taxon>Basidiomycota</taxon>
        <taxon>Agaricomycotina</taxon>
        <taxon>Agaricomycetes</taxon>
        <taxon>Agaricomycetidae</taxon>
        <taxon>Agaricales</taxon>
        <taxon>Marasmiineae</taxon>
        <taxon>Marasmiaceae</taxon>
        <taxon>Marasmius</taxon>
    </lineage>
</organism>
<accession>A0ABR3EJN6</accession>
<sequence length="586" mass="65523">MANTSHFANAHHFVIGSGGNFATVHGNQILNYFNREPERKKALTMYDQFNQVISGNIYRTKDFGVYQYPRRWDSGERDEGEEGELRADKIICAAEVIGVEGKMFTVVAYSGPDARETFENIQDSCPDVAVEPQALSKYMVSMQMSHLFSSITVGWCILSSGVSLISRFKELRPLASFVDSLGFWGRFYLRSWMHHSNINWWSGTQKEVWMDTSKGILCRGLPGPECELYSCSFTFKNIPSDIELLRDDICFRFLSSLKSNDVDQAVIVAITSLDIVQKRWYGGPDVSQPTVFSMSTNATIAVGTAEWTFMDFMDGLEDREVMENGESSDLSDYKLIMPTRSYLNGHLSDCQEARRRRRQQPIYLFVHPPDFFTPTPFWTNTVYKHIHDYQIARGFDPTTPDFARFLRYRIFQVQHDSHRFEEAADAATTASSSTLSAVTPPNEVPSRPSNIDSNPILSTLICPDPALEASYTVFASGSNTISPESTSNSWLGGWSPGHSQRNTQPPPLPHGVSPPFNNQPLHVAGASAVAYTTPIYSHASHAGFDFPFGATYPNAHTGWNTNLWSGPPYGQYLPPPPNVSSLGPPT</sequence>
<proteinExistence type="predicted"/>
<keyword evidence="3" id="KW-1185">Reference proteome</keyword>
<evidence type="ECO:0000313" key="2">
    <source>
        <dbReference type="EMBL" id="KAL0563102.1"/>
    </source>
</evidence>
<gene>
    <name evidence="2" type="ORF">V5O48_018974</name>
</gene>